<feature type="region of interest" description="Disordered" evidence="1">
    <location>
        <begin position="1"/>
        <end position="24"/>
    </location>
</feature>
<dbReference type="EMBL" id="JAAIUW010000010">
    <property type="protein sequence ID" value="KAF7811143.1"/>
    <property type="molecule type" value="Genomic_DNA"/>
</dbReference>
<dbReference type="AlphaFoldDB" id="A0A834W7E2"/>
<organism evidence="2 3">
    <name type="scientific">Senna tora</name>
    <dbReference type="NCBI Taxonomy" id="362788"/>
    <lineage>
        <taxon>Eukaryota</taxon>
        <taxon>Viridiplantae</taxon>
        <taxon>Streptophyta</taxon>
        <taxon>Embryophyta</taxon>
        <taxon>Tracheophyta</taxon>
        <taxon>Spermatophyta</taxon>
        <taxon>Magnoliopsida</taxon>
        <taxon>eudicotyledons</taxon>
        <taxon>Gunneridae</taxon>
        <taxon>Pentapetalae</taxon>
        <taxon>rosids</taxon>
        <taxon>fabids</taxon>
        <taxon>Fabales</taxon>
        <taxon>Fabaceae</taxon>
        <taxon>Caesalpinioideae</taxon>
        <taxon>Cassia clade</taxon>
        <taxon>Senna</taxon>
    </lineage>
</organism>
<evidence type="ECO:0000256" key="1">
    <source>
        <dbReference type="SAM" id="MobiDB-lite"/>
    </source>
</evidence>
<evidence type="ECO:0000313" key="2">
    <source>
        <dbReference type="EMBL" id="KAF7811143.1"/>
    </source>
</evidence>
<proteinExistence type="predicted"/>
<dbReference type="Proteomes" id="UP000634136">
    <property type="component" value="Unassembled WGS sequence"/>
</dbReference>
<keyword evidence="3" id="KW-1185">Reference proteome</keyword>
<reference evidence="2" key="1">
    <citation type="submission" date="2020-09" db="EMBL/GenBank/DDBJ databases">
        <title>Genome-Enabled Discovery of Anthraquinone Biosynthesis in Senna tora.</title>
        <authorList>
            <person name="Kang S.-H."/>
            <person name="Pandey R.P."/>
            <person name="Lee C.-M."/>
            <person name="Sim J.-S."/>
            <person name="Jeong J.-T."/>
            <person name="Choi B.-S."/>
            <person name="Jung M."/>
            <person name="Ginzburg D."/>
            <person name="Zhao K."/>
            <person name="Won S.Y."/>
            <person name="Oh T.-J."/>
            <person name="Yu Y."/>
            <person name="Kim N.-H."/>
            <person name="Lee O.R."/>
            <person name="Lee T.-H."/>
            <person name="Bashyal P."/>
            <person name="Kim T.-S."/>
            <person name="Lee W.-H."/>
            <person name="Kawkins C."/>
            <person name="Kim C.-K."/>
            <person name="Kim J.S."/>
            <person name="Ahn B.O."/>
            <person name="Rhee S.Y."/>
            <person name="Sohng J.K."/>
        </authorList>
    </citation>
    <scope>NUCLEOTIDE SEQUENCE</scope>
    <source>
        <tissue evidence="2">Leaf</tissue>
    </source>
</reference>
<protein>
    <submittedName>
        <fullName evidence="2">Uncharacterized protein</fullName>
    </submittedName>
</protein>
<name>A0A834W7E2_9FABA</name>
<comment type="caution">
    <text evidence="2">The sequence shown here is derived from an EMBL/GenBank/DDBJ whole genome shotgun (WGS) entry which is preliminary data.</text>
</comment>
<sequence length="24" mass="2356">MGVVSLERGIGSNATSMGASKMDG</sequence>
<gene>
    <name evidence="2" type="ORF">G2W53_032119</name>
</gene>
<accession>A0A834W7E2</accession>
<evidence type="ECO:0000313" key="3">
    <source>
        <dbReference type="Proteomes" id="UP000634136"/>
    </source>
</evidence>